<gene>
    <name evidence="4" type="ORF">LEL_10974</name>
</gene>
<feature type="domain" description="3-beta hydroxysteroid dehydrogenase/isomerase" evidence="3">
    <location>
        <begin position="43"/>
        <end position="108"/>
    </location>
</feature>
<organism evidence="4 5">
    <name type="scientific">Akanthomyces lecanii RCEF 1005</name>
    <dbReference type="NCBI Taxonomy" id="1081108"/>
    <lineage>
        <taxon>Eukaryota</taxon>
        <taxon>Fungi</taxon>
        <taxon>Dikarya</taxon>
        <taxon>Ascomycota</taxon>
        <taxon>Pezizomycotina</taxon>
        <taxon>Sordariomycetes</taxon>
        <taxon>Hypocreomycetidae</taxon>
        <taxon>Hypocreales</taxon>
        <taxon>Cordycipitaceae</taxon>
        <taxon>Akanthomyces</taxon>
        <taxon>Cordyceps confragosa</taxon>
    </lineage>
</organism>
<dbReference type="OrthoDB" id="10058185at2759"/>
<dbReference type="InterPro" id="IPR050177">
    <property type="entry name" value="Lipid_A_modif_metabolic_enz"/>
</dbReference>
<accession>A0A167NUZ8</accession>
<evidence type="ECO:0000313" key="4">
    <source>
        <dbReference type="EMBL" id="OAA55973.1"/>
    </source>
</evidence>
<dbReference type="SUPFAM" id="SSF51735">
    <property type="entry name" value="NAD(P)-binding Rossmann-fold domains"/>
    <property type="match status" value="1"/>
</dbReference>
<comment type="similarity">
    <text evidence="1">Belongs to the 3-beta-HSD family.</text>
</comment>
<evidence type="ECO:0000259" key="3">
    <source>
        <dbReference type="Pfam" id="PF01073"/>
    </source>
</evidence>
<dbReference type="STRING" id="1081108.A0A167NUZ8"/>
<keyword evidence="2" id="KW-0560">Oxidoreductase</keyword>
<dbReference type="Proteomes" id="UP000076881">
    <property type="component" value="Unassembled WGS sequence"/>
</dbReference>
<dbReference type="AlphaFoldDB" id="A0A167NUZ8"/>
<feature type="domain" description="3-beta hydroxysteroid dehydrogenase/isomerase" evidence="3">
    <location>
        <begin position="124"/>
        <end position="246"/>
    </location>
</feature>
<keyword evidence="5" id="KW-1185">Reference proteome</keyword>
<reference evidence="4 5" key="1">
    <citation type="journal article" date="2016" name="Genome Biol. Evol.">
        <title>Divergent and convergent evolution of fungal pathogenicity.</title>
        <authorList>
            <person name="Shang Y."/>
            <person name="Xiao G."/>
            <person name="Zheng P."/>
            <person name="Cen K."/>
            <person name="Zhan S."/>
            <person name="Wang C."/>
        </authorList>
    </citation>
    <scope>NUCLEOTIDE SEQUENCE [LARGE SCALE GENOMIC DNA]</scope>
    <source>
        <strain evidence="4 5">RCEF 1005</strain>
    </source>
</reference>
<sequence length="318" mass="35965">MSVRSAGQSDLGKLLVVGGNGFLGHHLLRRPALRPQPPSDAGYHECDITDSTKLAAIFDKIRPDVVIYTASPIASDNAVQTELFRRVNVDGTRSVIDACQKAHVKALVPIQRRRALPVIRAPQQTEYYSEKKAAAEELVMEANRAKPTPSFPTTFLQVCSTPYRTGKSKVQLDNNNKIYDFAYVGNVAHAHLLAARLWLLDNTTPTTPPDYDCIDGEVFFVTNDEPVYFWDYARAVWHEVGNDASNEDVWRIPRDISLFLGMEEAHFTKQRASFSIMTRYYNICKAKTMLGYEPRWTLQQGVVRGVKWFLDREEVKAP</sequence>
<dbReference type="GO" id="GO:0016616">
    <property type="term" value="F:oxidoreductase activity, acting on the CH-OH group of donors, NAD or NADP as acceptor"/>
    <property type="evidence" value="ECO:0007669"/>
    <property type="project" value="InterPro"/>
</dbReference>
<evidence type="ECO:0000256" key="1">
    <source>
        <dbReference type="ARBA" id="ARBA00009219"/>
    </source>
</evidence>
<dbReference type="Gene3D" id="3.40.50.720">
    <property type="entry name" value="NAD(P)-binding Rossmann-like Domain"/>
    <property type="match status" value="1"/>
</dbReference>
<dbReference type="EMBL" id="AZHF01000037">
    <property type="protein sequence ID" value="OAA55973.1"/>
    <property type="molecule type" value="Genomic_DNA"/>
</dbReference>
<comment type="caution">
    <text evidence="4">The sequence shown here is derived from an EMBL/GenBank/DDBJ whole genome shotgun (WGS) entry which is preliminary data.</text>
</comment>
<dbReference type="InterPro" id="IPR036291">
    <property type="entry name" value="NAD(P)-bd_dom_sf"/>
</dbReference>
<proteinExistence type="inferred from homology"/>
<evidence type="ECO:0000313" key="5">
    <source>
        <dbReference type="Proteomes" id="UP000076881"/>
    </source>
</evidence>
<dbReference type="Pfam" id="PF01073">
    <property type="entry name" value="3Beta_HSD"/>
    <property type="match status" value="2"/>
</dbReference>
<name>A0A167NUZ8_CORDF</name>
<evidence type="ECO:0000256" key="2">
    <source>
        <dbReference type="ARBA" id="ARBA00023002"/>
    </source>
</evidence>
<dbReference type="PANTHER" id="PTHR43245:SF51">
    <property type="entry name" value="SHORT CHAIN DEHYDROGENASE_REDUCTASE FAMILY 42E, MEMBER 2"/>
    <property type="match status" value="1"/>
</dbReference>
<dbReference type="GO" id="GO:0006694">
    <property type="term" value="P:steroid biosynthetic process"/>
    <property type="evidence" value="ECO:0007669"/>
    <property type="project" value="InterPro"/>
</dbReference>
<dbReference type="PANTHER" id="PTHR43245">
    <property type="entry name" value="BIFUNCTIONAL POLYMYXIN RESISTANCE PROTEIN ARNA"/>
    <property type="match status" value="1"/>
</dbReference>
<protein>
    <submittedName>
        <fullName evidence="4">C-3 sterol dehydrogenase/C-4 decarboxylase family protein</fullName>
    </submittedName>
</protein>
<dbReference type="InterPro" id="IPR002225">
    <property type="entry name" value="3Beta_OHSteriod_DH/Estase"/>
</dbReference>